<dbReference type="NCBIfam" id="NF008168">
    <property type="entry name" value="PRK10917.2-2"/>
    <property type="match status" value="1"/>
</dbReference>
<dbReference type="InterPro" id="IPR027417">
    <property type="entry name" value="P-loop_NTPase"/>
</dbReference>
<dbReference type="GO" id="GO:0016787">
    <property type="term" value="F:hydrolase activity"/>
    <property type="evidence" value="ECO:0007669"/>
    <property type="project" value="UniProtKB-KW"/>
</dbReference>
<evidence type="ECO:0000256" key="13">
    <source>
        <dbReference type="ARBA" id="ARBA00034808"/>
    </source>
</evidence>
<dbReference type="InterPro" id="IPR014001">
    <property type="entry name" value="Helicase_ATP-bd"/>
</dbReference>
<evidence type="ECO:0000259" key="16">
    <source>
        <dbReference type="PROSITE" id="PS51192"/>
    </source>
</evidence>
<comment type="catalytic activity">
    <reaction evidence="14 15">
        <text>ATP + H2O = ADP + phosphate + H(+)</text>
        <dbReference type="Rhea" id="RHEA:13065"/>
        <dbReference type="ChEBI" id="CHEBI:15377"/>
        <dbReference type="ChEBI" id="CHEBI:15378"/>
        <dbReference type="ChEBI" id="CHEBI:30616"/>
        <dbReference type="ChEBI" id="CHEBI:43474"/>
        <dbReference type="ChEBI" id="CHEBI:456216"/>
        <dbReference type="EC" id="5.6.2.4"/>
    </reaction>
</comment>
<dbReference type="GO" id="GO:0005524">
    <property type="term" value="F:ATP binding"/>
    <property type="evidence" value="ECO:0007669"/>
    <property type="project" value="UniProtKB-KW"/>
</dbReference>
<evidence type="ECO:0000313" key="19">
    <source>
        <dbReference type="Proteomes" id="UP000184089"/>
    </source>
</evidence>
<gene>
    <name evidence="18" type="ORF">SAMN05444424_1711</name>
</gene>
<dbReference type="InterPro" id="IPR011545">
    <property type="entry name" value="DEAD/DEAH_box_helicase_dom"/>
</dbReference>
<evidence type="ECO:0000313" key="18">
    <source>
        <dbReference type="EMBL" id="SHG16512.1"/>
    </source>
</evidence>
<dbReference type="EMBL" id="FQVY01000002">
    <property type="protein sequence ID" value="SHG16512.1"/>
    <property type="molecule type" value="Genomic_DNA"/>
</dbReference>
<dbReference type="NCBIfam" id="NF008165">
    <property type="entry name" value="PRK10917.1-3"/>
    <property type="match status" value="1"/>
</dbReference>
<keyword evidence="6 15" id="KW-0347">Helicase</keyword>
<dbReference type="SMART" id="SM00490">
    <property type="entry name" value="HELICc"/>
    <property type="match status" value="2"/>
</dbReference>
<dbReference type="PANTHER" id="PTHR47964">
    <property type="entry name" value="ATP-DEPENDENT DNA HELICASE HOMOLOG RECG, CHLOROPLASTIC"/>
    <property type="match status" value="1"/>
</dbReference>
<comment type="caution">
    <text evidence="18">The sequence shown here is derived from an EMBL/GenBank/DDBJ whole genome shotgun (WGS) entry which is preliminary data.</text>
</comment>
<evidence type="ECO:0000256" key="10">
    <source>
        <dbReference type="ARBA" id="ARBA00023204"/>
    </source>
</evidence>
<name>A0AAQ1MDW6_9FIRM</name>
<dbReference type="GO" id="GO:0003677">
    <property type="term" value="F:DNA binding"/>
    <property type="evidence" value="ECO:0007669"/>
    <property type="project" value="UniProtKB-KW"/>
</dbReference>
<proteinExistence type="inferred from homology"/>
<organism evidence="18 19">
    <name type="scientific">Bittarella massiliensis</name>
    <name type="common">ex Durand et al. 2017</name>
    <dbReference type="NCBI Taxonomy" id="1720313"/>
    <lineage>
        <taxon>Bacteria</taxon>
        <taxon>Bacillati</taxon>
        <taxon>Bacillota</taxon>
        <taxon>Clostridia</taxon>
        <taxon>Eubacteriales</taxon>
        <taxon>Oscillospiraceae</taxon>
        <taxon>Bittarella (ex Durand et al. 2017)</taxon>
    </lineage>
</organism>
<keyword evidence="7 15" id="KW-0067">ATP-binding</keyword>
<dbReference type="PANTHER" id="PTHR47964:SF1">
    <property type="entry name" value="ATP-DEPENDENT DNA HELICASE HOMOLOG RECG, CHLOROPLASTIC"/>
    <property type="match status" value="1"/>
</dbReference>
<evidence type="ECO:0000256" key="3">
    <source>
        <dbReference type="ARBA" id="ARBA00022741"/>
    </source>
</evidence>
<dbReference type="GO" id="GO:0006310">
    <property type="term" value="P:DNA recombination"/>
    <property type="evidence" value="ECO:0007669"/>
    <property type="project" value="UniProtKB-UniRule"/>
</dbReference>
<dbReference type="SUPFAM" id="SSF50249">
    <property type="entry name" value="Nucleic acid-binding proteins"/>
    <property type="match status" value="1"/>
</dbReference>
<keyword evidence="10 15" id="KW-0234">DNA repair</keyword>
<dbReference type="InterPro" id="IPR047112">
    <property type="entry name" value="RecG/Mfd"/>
</dbReference>
<dbReference type="AlphaFoldDB" id="A0AAQ1MDW6"/>
<feature type="domain" description="Helicase ATP-binding" evidence="16">
    <location>
        <begin position="272"/>
        <end position="433"/>
    </location>
</feature>
<evidence type="ECO:0000256" key="14">
    <source>
        <dbReference type="ARBA" id="ARBA00048988"/>
    </source>
</evidence>
<dbReference type="InterPro" id="IPR045562">
    <property type="entry name" value="RecG_dom3_C"/>
</dbReference>
<evidence type="ECO:0000259" key="17">
    <source>
        <dbReference type="PROSITE" id="PS51194"/>
    </source>
</evidence>
<dbReference type="Pfam" id="PF00271">
    <property type="entry name" value="Helicase_C"/>
    <property type="match status" value="1"/>
</dbReference>
<dbReference type="SUPFAM" id="SSF52540">
    <property type="entry name" value="P-loop containing nucleoside triphosphate hydrolases"/>
    <property type="match status" value="2"/>
</dbReference>
<reference evidence="19" key="1">
    <citation type="submission" date="2016-11" db="EMBL/GenBank/DDBJ databases">
        <authorList>
            <person name="Jaros S."/>
            <person name="Januszkiewicz K."/>
            <person name="Wedrychowicz H."/>
        </authorList>
    </citation>
    <scope>NUCLEOTIDE SEQUENCE [LARGE SCALE GENOMIC DNA]</scope>
    <source>
        <strain evidence="19">DSM 4029</strain>
    </source>
</reference>
<evidence type="ECO:0000256" key="5">
    <source>
        <dbReference type="ARBA" id="ARBA00022801"/>
    </source>
</evidence>
<keyword evidence="3 15" id="KW-0547">Nucleotide-binding</keyword>
<dbReference type="CDD" id="cd17992">
    <property type="entry name" value="DEXHc_RecG"/>
    <property type="match status" value="1"/>
</dbReference>
<evidence type="ECO:0000256" key="6">
    <source>
        <dbReference type="ARBA" id="ARBA00022806"/>
    </source>
</evidence>
<evidence type="ECO:0000256" key="2">
    <source>
        <dbReference type="ARBA" id="ARBA00017846"/>
    </source>
</evidence>
<evidence type="ECO:0000256" key="12">
    <source>
        <dbReference type="ARBA" id="ARBA00034617"/>
    </source>
</evidence>
<dbReference type="EC" id="5.6.2.4" evidence="13 15"/>
<dbReference type="RefSeq" id="WP_021661339.1">
    <property type="nucleotide sequence ID" value="NZ_FQVY01000002.1"/>
</dbReference>
<dbReference type="SMART" id="SM00487">
    <property type="entry name" value="DEXDc"/>
    <property type="match status" value="1"/>
</dbReference>
<sequence length="680" mass="73547">MDGQRDLFSIDIQYVKGVGPKRAELFSKLGIDSVGALLQFYPRAYIDLQQTLPLSQAPFDAPCAVLGRVVRKLPPARLGGGKTLYKLLATDFTQDFAVVFWQNRFPYESLKEGQDYLFYGKFGGTLTQREINSPLFLPEGERRDLLPVYPLTKGLTSKAVATAVENALAAYGEEIPDPLPAPVQAEYQLCRAGYAVKNIHRPETAQAAQTARRRLIFEELLVLQLGLGSLKKKGREHTDLQIPAADLGPFLQALPYSLTGAQLRCIGEIGGDMAGAVPMNRLLQGDVGSGKTVVAAAAVYRAAQAGVQSALMAPTEILAAQHHRTLEGLLRPLGLTVALLTGSMKAAEKRAVLAGLQDGSTDLVVGTHALLGEAVSFAELGLVITDEQHRFGVNQRGALGDKGRAPHVLVMSATPIPRTLALIIYGDLDISVLDEKPAGRREIETFAVGYGRYQRALNFAEKQIAAGHQVYVVCPLIEEGESELESVSAVRDQMAAYLPHRRIGLLHGKMKAREKEAVMAAFSAGELDALCSTTVVEVGVDVPNANLMMIHNADRFGLSALHQLRGRVGRSDCQSYCILLSKSGGEGARKRLQAMCESSDGFALANLDLEMRGPGDFFGAAQHGLPQLKIADLLTDRTTLAETSAVARQLLDEDATLRRWPLLRQAVGRLFSSISENGFN</sequence>
<dbReference type="NCBIfam" id="TIGR00643">
    <property type="entry name" value="recG"/>
    <property type="match status" value="1"/>
</dbReference>
<evidence type="ECO:0000256" key="7">
    <source>
        <dbReference type="ARBA" id="ARBA00022840"/>
    </source>
</evidence>
<feature type="domain" description="Helicase C-terminal" evidence="17">
    <location>
        <begin position="452"/>
        <end position="615"/>
    </location>
</feature>
<evidence type="ECO:0000256" key="11">
    <source>
        <dbReference type="ARBA" id="ARBA00023235"/>
    </source>
</evidence>
<protein>
    <recommendedName>
        <fullName evidence="2 15">ATP-dependent DNA helicase RecG</fullName>
        <ecNumber evidence="13 15">5.6.2.4</ecNumber>
    </recommendedName>
</protein>
<comment type="function">
    <text evidence="15">Plays a critical role in recombination and DNA repair. Helps process Holliday junction intermediates to mature products by catalyzing branch migration. Has replication fork regression activity, unwinds stalled or blocked replication forks to make a HJ that can be resolved. Has a DNA unwinding activity characteristic of a DNA helicase with 3'-5' polarity.</text>
</comment>
<dbReference type="InterPro" id="IPR004609">
    <property type="entry name" value="ATP-dep_DNA_helicase_RecG"/>
</dbReference>
<dbReference type="GO" id="GO:0043138">
    <property type="term" value="F:3'-5' DNA helicase activity"/>
    <property type="evidence" value="ECO:0007669"/>
    <property type="project" value="UniProtKB-EC"/>
</dbReference>
<keyword evidence="4 15" id="KW-0227">DNA damage</keyword>
<dbReference type="Pfam" id="PF17191">
    <property type="entry name" value="RecG_wedge"/>
    <property type="match status" value="1"/>
</dbReference>
<comment type="catalytic activity">
    <reaction evidence="12 15">
        <text>Couples ATP hydrolysis with the unwinding of duplex DNA by translocating in the 3'-5' direction.</text>
        <dbReference type="EC" id="5.6.2.4"/>
    </reaction>
</comment>
<evidence type="ECO:0000256" key="4">
    <source>
        <dbReference type="ARBA" id="ARBA00022763"/>
    </source>
</evidence>
<evidence type="ECO:0000256" key="9">
    <source>
        <dbReference type="ARBA" id="ARBA00023172"/>
    </source>
</evidence>
<dbReference type="InterPro" id="IPR033454">
    <property type="entry name" value="RecG_wedge"/>
</dbReference>
<dbReference type="InterPro" id="IPR001650">
    <property type="entry name" value="Helicase_C-like"/>
</dbReference>
<keyword evidence="11" id="KW-0413">Isomerase</keyword>
<dbReference type="Pfam" id="PF19833">
    <property type="entry name" value="RecG_dom3_C"/>
    <property type="match status" value="1"/>
</dbReference>
<evidence type="ECO:0000256" key="8">
    <source>
        <dbReference type="ARBA" id="ARBA00023125"/>
    </source>
</evidence>
<dbReference type="InterPro" id="IPR012340">
    <property type="entry name" value="NA-bd_OB-fold"/>
</dbReference>
<dbReference type="PROSITE" id="PS51194">
    <property type="entry name" value="HELICASE_CTER"/>
    <property type="match status" value="1"/>
</dbReference>
<accession>A0AAQ1MDW6</accession>
<dbReference type="Proteomes" id="UP000184089">
    <property type="component" value="Unassembled WGS sequence"/>
</dbReference>
<dbReference type="PROSITE" id="PS51192">
    <property type="entry name" value="HELICASE_ATP_BIND_1"/>
    <property type="match status" value="1"/>
</dbReference>
<dbReference type="Gene3D" id="3.40.50.300">
    <property type="entry name" value="P-loop containing nucleotide triphosphate hydrolases"/>
    <property type="match status" value="2"/>
</dbReference>
<dbReference type="Pfam" id="PF00270">
    <property type="entry name" value="DEAD"/>
    <property type="match status" value="1"/>
</dbReference>
<dbReference type="GO" id="GO:0006281">
    <property type="term" value="P:DNA repair"/>
    <property type="evidence" value="ECO:0007669"/>
    <property type="project" value="UniProtKB-UniRule"/>
</dbReference>
<keyword evidence="8" id="KW-0238">DNA-binding</keyword>
<evidence type="ECO:0000256" key="1">
    <source>
        <dbReference type="ARBA" id="ARBA00007504"/>
    </source>
</evidence>
<keyword evidence="9 15" id="KW-0233">DNA recombination</keyword>
<keyword evidence="5 15" id="KW-0378">Hydrolase</keyword>
<evidence type="ECO:0000256" key="15">
    <source>
        <dbReference type="RuleBase" id="RU363016"/>
    </source>
</evidence>
<comment type="similarity">
    <text evidence="1 15">Belongs to the helicase family. RecG subfamily.</text>
</comment>